<reference evidence="5 6" key="1">
    <citation type="submission" date="2011-11" db="EMBL/GenBank/DDBJ databases">
        <title>The Noncontiguous Finished genome of Desulfosporosinus youngiae DSM 17734.</title>
        <authorList>
            <consortium name="US DOE Joint Genome Institute (JGI-PGF)"/>
            <person name="Lucas S."/>
            <person name="Han J."/>
            <person name="Lapidus A."/>
            <person name="Cheng J.-F."/>
            <person name="Goodwin L."/>
            <person name="Pitluck S."/>
            <person name="Peters L."/>
            <person name="Ovchinnikova G."/>
            <person name="Lu M."/>
            <person name="Land M.L."/>
            <person name="Hauser L."/>
            <person name="Pester M."/>
            <person name="Spring S."/>
            <person name="Ollivier B."/>
            <person name="Rattei T."/>
            <person name="Klenk H.-P."/>
            <person name="Wagner M."/>
            <person name="Loy A."/>
            <person name="Woyke T.J."/>
        </authorList>
    </citation>
    <scope>NUCLEOTIDE SEQUENCE [LARGE SCALE GENOMIC DNA]</scope>
    <source>
        <strain evidence="5 6">DSM 17734</strain>
    </source>
</reference>
<dbReference type="GO" id="GO:0003677">
    <property type="term" value="F:DNA binding"/>
    <property type="evidence" value="ECO:0007669"/>
    <property type="project" value="UniProtKB-KW"/>
</dbReference>
<keyword evidence="6" id="KW-1185">Reference proteome</keyword>
<dbReference type="SMART" id="SM00345">
    <property type="entry name" value="HTH_GNTR"/>
    <property type="match status" value="1"/>
</dbReference>
<dbReference type="Gene3D" id="1.10.10.10">
    <property type="entry name" value="Winged helix-like DNA-binding domain superfamily/Winged helix DNA-binding domain"/>
    <property type="match status" value="1"/>
</dbReference>
<dbReference type="SUPFAM" id="SSF46785">
    <property type="entry name" value="Winged helix' DNA-binding domain"/>
    <property type="match status" value="1"/>
</dbReference>
<protein>
    <submittedName>
        <fullName evidence="5">Putative transcriptional regulator</fullName>
    </submittedName>
</protein>
<keyword evidence="1" id="KW-0805">Transcription regulation</keyword>
<dbReference type="PANTHER" id="PTHR38445:SF9">
    <property type="entry name" value="HTH-TYPE TRANSCRIPTIONAL REPRESSOR YTRA"/>
    <property type="match status" value="1"/>
</dbReference>
<dbReference type="InterPro" id="IPR036390">
    <property type="entry name" value="WH_DNA-bd_sf"/>
</dbReference>
<dbReference type="eggNOG" id="COG1725">
    <property type="taxonomic scope" value="Bacteria"/>
</dbReference>
<dbReference type="FunFam" id="1.10.10.10:FF:000079">
    <property type="entry name" value="GntR family transcriptional regulator"/>
    <property type="match status" value="1"/>
</dbReference>
<proteinExistence type="predicted"/>
<dbReference type="PROSITE" id="PS50949">
    <property type="entry name" value="HTH_GNTR"/>
    <property type="match status" value="1"/>
</dbReference>
<organism evidence="5 6">
    <name type="scientific">Desulfosporosinus youngiae DSM 17734</name>
    <dbReference type="NCBI Taxonomy" id="768710"/>
    <lineage>
        <taxon>Bacteria</taxon>
        <taxon>Bacillati</taxon>
        <taxon>Bacillota</taxon>
        <taxon>Clostridia</taxon>
        <taxon>Eubacteriales</taxon>
        <taxon>Desulfitobacteriaceae</taxon>
        <taxon>Desulfosporosinus</taxon>
    </lineage>
</organism>
<evidence type="ECO:0000259" key="4">
    <source>
        <dbReference type="PROSITE" id="PS50949"/>
    </source>
</evidence>
<evidence type="ECO:0000256" key="2">
    <source>
        <dbReference type="ARBA" id="ARBA00023125"/>
    </source>
</evidence>
<dbReference type="PRINTS" id="PR00035">
    <property type="entry name" value="HTHGNTR"/>
</dbReference>
<dbReference type="STRING" id="768710.DesyoDRAFT_5008"/>
<dbReference type="CDD" id="cd07377">
    <property type="entry name" value="WHTH_GntR"/>
    <property type="match status" value="1"/>
</dbReference>
<dbReference type="GO" id="GO:0003700">
    <property type="term" value="F:DNA-binding transcription factor activity"/>
    <property type="evidence" value="ECO:0007669"/>
    <property type="project" value="InterPro"/>
</dbReference>
<dbReference type="RefSeq" id="WP_007787100.1">
    <property type="nucleotide sequence ID" value="NZ_CM001441.1"/>
</dbReference>
<evidence type="ECO:0000256" key="3">
    <source>
        <dbReference type="ARBA" id="ARBA00023163"/>
    </source>
</evidence>
<accession>H5Y034</accession>
<gene>
    <name evidence="5" type="ORF">DesyoDRAFT_5008</name>
</gene>
<keyword evidence="3" id="KW-0804">Transcription</keyword>
<dbReference type="PANTHER" id="PTHR38445">
    <property type="entry name" value="HTH-TYPE TRANSCRIPTIONAL REPRESSOR YTRA"/>
    <property type="match status" value="1"/>
</dbReference>
<keyword evidence="2" id="KW-0238">DNA-binding</keyword>
<dbReference type="InterPro" id="IPR036388">
    <property type="entry name" value="WH-like_DNA-bd_sf"/>
</dbReference>
<dbReference type="InterPro" id="IPR000524">
    <property type="entry name" value="Tscrpt_reg_HTH_GntR"/>
</dbReference>
<dbReference type="HOGENOM" id="CLU_072769_1_0_9"/>
<name>H5Y034_9FIRM</name>
<feature type="domain" description="HTH gntR-type" evidence="4">
    <location>
        <begin position="10"/>
        <end position="78"/>
    </location>
</feature>
<dbReference type="Proteomes" id="UP000005104">
    <property type="component" value="Chromosome"/>
</dbReference>
<dbReference type="AlphaFoldDB" id="H5Y034"/>
<evidence type="ECO:0000313" key="6">
    <source>
        <dbReference type="Proteomes" id="UP000005104"/>
    </source>
</evidence>
<dbReference type="EMBL" id="CM001441">
    <property type="protein sequence ID" value="EHQ91943.1"/>
    <property type="molecule type" value="Genomic_DNA"/>
</dbReference>
<evidence type="ECO:0000256" key="1">
    <source>
        <dbReference type="ARBA" id="ARBA00023015"/>
    </source>
</evidence>
<evidence type="ECO:0000313" key="5">
    <source>
        <dbReference type="EMBL" id="EHQ91943.1"/>
    </source>
</evidence>
<sequence length="318" mass="35308">MMELDRKSGVPYYIQLKEQIRRRITQGIWPAGTKLPTERELAKSLAVSRNTVSQAYKELESEGILCSVRGKGTFVEDTSLIMQQESRKEKVLRIVDLAMEEAVGLGFSIDDFVSFVHVRGMEKKDLLSRMKVAFLVTNPEQLADVNWNLGPGVSLLPLLLSELQESPRAQEGLAGMDMAITGMAHLPEVKILLGKLHIPILGISLQPKLDTLVRIAKLTVGRDLALVCESSQYAEKIKLALRQAGLYPSFKTLIQPNEASLREVLPECGAVILASRLRFGVEKVLPENMECIEFRFEPDAGSLNLLRGALLELKGEKS</sequence>
<dbReference type="Pfam" id="PF00392">
    <property type="entry name" value="GntR"/>
    <property type="match status" value="1"/>
</dbReference>